<sequence>MRNLPPQAGRDFVPNSVNTDPIKRHKCWTCPERISSLPAATG</sequence>
<accession>G9ZC77</accession>
<dbReference type="HOGENOM" id="CLU_3248981_0_0_6"/>
<reference evidence="1 2" key="1">
    <citation type="submission" date="2011-08" db="EMBL/GenBank/DDBJ databases">
        <authorList>
            <person name="Weinstock G."/>
            <person name="Sodergren E."/>
            <person name="Clifton S."/>
            <person name="Fulton L."/>
            <person name="Fulton B."/>
            <person name="Courtney L."/>
            <person name="Fronick C."/>
            <person name="Harrison M."/>
            <person name="Strong C."/>
            <person name="Farmer C."/>
            <person name="Delahaunty K."/>
            <person name="Markovic C."/>
            <person name="Hall O."/>
            <person name="Minx P."/>
            <person name="Tomlinson C."/>
            <person name="Mitreva M."/>
            <person name="Hou S."/>
            <person name="Chen J."/>
            <person name="Wollam A."/>
            <person name="Pepin K.H."/>
            <person name="Johnson M."/>
            <person name="Bhonagiri V."/>
            <person name="Zhang X."/>
            <person name="Suruliraj S."/>
            <person name="Warren W."/>
            <person name="Chinwalla A."/>
            <person name="Mardis E.R."/>
            <person name="Wilson R.K."/>
        </authorList>
    </citation>
    <scope>NUCLEOTIDE SEQUENCE [LARGE SCALE GENOMIC DNA]</scope>
    <source>
        <strain evidence="1 2">F0432</strain>
    </source>
</reference>
<proteinExistence type="predicted"/>
<dbReference type="AlphaFoldDB" id="G9ZC77"/>
<dbReference type="EMBL" id="AGCM01000020">
    <property type="protein sequence ID" value="EHM55850.1"/>
    <property type="molecule type" value="Genomic_DNA"/>
</dbReference>
<comment type="caution">
    <text evidence="1">The sequence shown here is derived from an EMBL/GenBank/DDBJ whole genome shotgun (WGS) entry which is preliminary data.</text>
</comment>
<name>G9ZC77_9GAMM</name>
<protein>
    <submittedName>
        <fullName evidence="1">Uncharacterized protein</fullName>
    </submittedName>
</protein>
<evidence type="ECO:0000313" key="2">
    <source>
        <dbReference type="Proteomes" id="UP000004750"/>
    </source>
</evidence>
<organism evidence="1 2">
    <name type="scientific">Cardiobacterium valvarum F0432</name>
    <dbReference type="NCBI Taxonomy" id="797473"/>
    <lineage>
        <taxon>Bacteria</taxon>
        <taxon>Pseudomonadati</taxon>
        <taxon>Pseudomonadota</taxon>
        <taxon>Gammaproteobacteria</taxon>
        <taxon>Cardiobacteriales</taxon>
        <taxon>Cardiobacteriaceae</taxon>
        <taxon>Cardiobacterium</taxon>
    </lineage>
</organism>
<dbReference type="Proteomes" id="UP000004750">
    <property type="component" value="Unassembled WGS sequence"/>
</dbReference>
<evidence type="ECO:0000313" key="1">
    <source>
        <dbReference type="EMBL" id="EHM55850.1"/>
    </source>
</evidence>
<gene>
    <name evidence="1" type="ORF">HMPREF9080_00359</name>
</gene>